<proteinExistence type="predicted"/>
<feature type="compositionally biased region" description="Basic and acidic residues" evidence="2">
    <location>
        <begin position="1"/>
        <end position="11"/>
    </location>
</feature>
<feature type="coiled-coil region" evidence="1">
    <location>
        <begin position="49"/>
        <end position="76"/>
    </location>
</feature>
<dbReference type="InterPro" id="IPR051100">
    <property type="entry name" value="DnaJ_subfamily_B/C"/>
</dbReference>
<feature type="region of interest" description="Disordered" evidence="2">
    <location>
        <begin position="1"/>
        <end position="23"/>
    </location>
</feature>
<sequence>MREYQPLRDLEGDQEMEGYTDLEQGYTNEQVELVSKILTSHTYFNILGIEECTCDLENIDNAYKKLSKEVNLEKNKAPGSVEAFKKATEAFESLSDQDKHLRTNARTDIENKVIDDYIALV</sequence>
<dbReference type="CDD" id="cd06257">
    <property type="entry name" value="DnaJ"/>
    <property type="match status" value="1"/>
</dbReference>
<dbReference type="InterPro" id="IPR036869">
    <property type="entry name" value="J_dom_sf"/>
</dbReference>
<evidence type="ECO:0000256" key="2">
    <source>
        <dbReference type="SAM" id="MobiDB-lite"/>
    </source>
</evidence>
<keyword evidence="1" id="KW-0175">Coiled coil</keyword>
<dbReference type="PANTHER" id="PTHR43908">
    <property type="entry name" value="AT29763P-RELATED"/>
    <property type="match status" value="1"/>
</dbReference>
<gene>
    <name evidence="4" type="ORF">Tci_022855</name>
</gene>
<evidence type="ECO:0000313" key="4">
    <source>
        <dbReference type="EMBL" id="GEU50877.1"/>
    </source>
</evidence>
<reference evidence="4" key="1">
    <citation type="journal article" date="2019" name="Sci. Rep.">
        <title>Draft genome of Tanacetum cinerariifolium, the natural source of mosquito coil.</title>
        <authorList>
            <person name="Yamashiro T."/>
            <person name="Shiraishi A."/>
            <person name="Satake H."/>
            <person name="Nakayama K."/>
        </authorList>
    </citation>
    <scope>NUCLEOTIDE SEQUENCE</scope>
</reference>
<dbReference type="PROSITE" id="PS50076">
    <property type="entry name" value="DNAJ_2"/>
    <property type="match status" value="1"/>
</dbReference>
<evidence type="ECO:0000259" key="3">
    <source>
        <dbReference type="PROSITE" id="PS50076"/>
    </source>
</evidence>
<dbReference type="Pfam" id="PF00226">
    <property type="entry name" value="DnaJ"/>
    <property type="match status" value="1"/>
</dbReference>
<comment type="caution">
    <text evidence="4">The sequence shown here is derived from an EMBL/GenBank/DDBJ whole genome shotgun (WGS) entry which is preliminary data.</text>
</comment>
<protein>
    <submittedName>
        <fullName evidence="4">Chaperone protein DnaJ 49</fullName>
    </submittedName>
</protein>
<name>A0A6L2KQ88_TANCI</name>
<organism evidence="4">
    <name type="scientific">Tanacetum cinerariifolium</name>
    <name type="common">Dalmatian daisy</name>
    <name type="synonym">Chrysanthemum cinerariifolium</name>
    <dbReference type="NCBI Taxonomy" id="118510"/>
    <lineage>
        <taxon>Eukaryota</taxon>
        <taxon>Viridiplantae</taxon>
        <taxon>Streptophyta</taxon>
        <taxon>Embryophyta</taxon>
        <taxon>Tracheophyta</taxon>
        <taxon>Spermatophyta</taxon>
        <taxon>Magnoliopsida</taxon>
        <taxon>eudicotyledons</taxon>
        <taxon>Gunneridae</taxon>
        <taxon>Pentapetalae</taxon>
        <taxon>asterids</taxon>
        <taxon>campanulids</taxon>
        <taxon>Asterales</taxon>
        <taxon>Asteraceae</taxon>
        <taxon>Asteroideae</taxon>
        <taxon>Anthemideae</taxon>
        <taxon>Anthemidinae</taxon>
        <taxon>Tanacetum</taxon>
    </lineage>
</organism>
<feature type="domain" description="J" evidence="3">
    <location>
        <begin position="42"/>
        <end position="118"/>
    </location>
</feature>
<dbReference type="SMART" id="SM00271">
    <property type="entry name" value="DnaJ"/>
    <property type="match status" value="1"/>
</dbReference>
<dbReference type="InterPro" id="IPR001623">
    <property type="entry name" value="DnaJ_domain"/>
</dbReference>
<evidence type="ECO:0000256" key="1">
    <source>
        <dbReference type="SAM" id="Coils"/>
    </source>
</evidence>
<dbReference type="EMBL" id="BKCJ010002780">
    <property type="protein sequence ID" value="GEU50877.1"/>
    <property type="molecule type" value="Genomic_DNA"/>
</dbReference>
<dbReference type="AlphaFoldDB" id="A0A6L2KQ88"/>
<dbReference type="Gene3D" id="1.10.287.110">
    <property type="entry name" value="DnaJ domain"/>
    <property type="match status" value="1"/>
</dbReference>
<accession>A0A6L2KQ88</accession>
<dbReference type="SUPFAM" id="SSF46565">
    <property type="entry name" value="Chaperone J-domain"/>
    <property type="match status" value="1"/>
</dbReference>